<reference evidence="3 4" key="1">
    <citation type="journal article" date="2022" name="BMC Genomics">
        <title>Comparative genome analysis of mycobacteria focusing on tRNA and non-coding RNA.</title>
        <authorList>
            <person name="Behra P.R.K."/>
            <person name="Pettersson B.M.F."/>
            <person name="Ramesh M."/>
            <person name="Das S."/>
            <person name="Dasgupta S."/>
            <person name="Kirsebom L.A."/>
        </authorList>
    </citation>
    <scope>NUCLEOTIDE SEQUENCE [LARGE SCALE GENOMIC DNA]</scope>
    <source>
        <strain evidence="3 4">DSM 44078</strain>
    </source>
</reference>
<accession>A0ABT3CAE7</accession>
<dbReference type="RefSeq" id="WP_264067316.1">
    <property type="nucleotide sequence ID" value="NZ_JACKTY010000024.1"/>
</dbReference>
<evidence type="ECO:0000259" key="2">
    <source>
        <dbReference type="Pfam" id="PF23213"/>
    </source>
</evidence>
<dbReference type="InterPro" id="IPR055492">
    <property type="entry name" value="DUF7064"/>
</dbReference>
<dbReference type="Pfam" id="PF23212">
    <property type="entry name" value="DUF7064"/>
    <property type="match status" value="1"/>
</dbReference>
<organism evidence="3 4">
    <name type="scientific">Mycolicibacterium komossense</name>
    <dbReference type="NCBI Taxonomy" id="1779"/>
    <lineage>
        <taxon>Bacteria</taxon>
        <taxon>Bacillati</taxon>
        <taxon>Actinomycetota</taxon>
        <taxon>Actinomycetes</taxon>
        <taxon>Mycobacteriales</taxon>
        <taxon>Mycobacteriaceae</taxon>
        <taxon>Mycolicibacterium</taxon>
    </lineage>
</organism>
<comment type="caution">
    <text evidence="3">The sequence shown here is derived from an EMBL/GenBank/DDBJ whole genome shotgun (WGS) entry which is preliminary data.</text>
</comment>
<evidence type="ECO:0000259" key="1">
    <source>
        <dbReference type="Pfam" id="PF23212"/>
    </source>
</evidence>
<feature type="domain" description="DUF7065" evidence="2">
    <location>
        <begin position="11"/>
        <end position="54"/>
    </location>
</feature>
<dbReference type="SUPFAM" id="SSF159245">
    <property type="entry name" value="AttH-like"/>
    <property type="match status" value="1"/>
</dbReference>
<proteinExistence type="predicted"/>
<evidence type="ECO:0000313" key="4">
    <source>
        <dbReference type="Proteomes" id="UP001526201"/>
    </source>
</evidence>
<dbReference type="Proteomes" id="UP001526201">
    <property type="component" value="Unassembled WGS sequence"/>
</dbReference>
<dbReference type="Pfam" id="PF23213">
    <property type="entry name" value="DUF7065"/>
    <property type="match status" value="2"/>
</dbReference>
<sequence>MTNMNPADDGTHEVGSEPNWNESMYVQFHDPNAGLGGFLRLAKRPNEGRGERTVCLYLPDGSVAFGYSRPSVSAGGAFEGAGLLVEVLEPFEHLRVSFGGAVNLLPEPAALVDPKAALSSTAVTGCAVALDLRAVTPPYAESFDGAGQSFAPNHYEQLMAVSGVLTLGETSTDINGFGLRDHSWGPRSWQAPHFYRWVHGSSREVGFMGAYFGDPDGADRFGGFVWDGGALHRCEEVEVSTERDVDSAPRSVTVTLTAPQRRWTFHGEAKAVVPLRHRRGDSDSATDATRIAEAAMVWKAEDGTTLHGMAEYLDQVYDGELAGLRI</sequence>
<gene>
    <name evidence="3" type="ORF">H7J73_10510</name>
</gene>
<protein>
    <submittedName>
        <fullName evidence="3">Uncharacterized protein</fullName>
    </submittedName>
</protein>
<feature type="domain" description="DUF7065" evidence="2">
    <location>
        <begin position="126"/>
        <end position="187"/>
    </location>
</feature>
<dbReference type="InterPro" id="IPR055493">
    <property type="entry name" value="DUF7065"/>
</dbReference>
<evidence type="ECO:0000313" key="3">
    <source>
        <dbReference type="EMBL" id="MCV7226462.1"/>
    </source>
</evidence>
<feature type="domain" description="DUF7064" evidence="1">
    <location>
        <begin position="189"/>
        <end position="315"/>
    </location>
</feature>
<name>A0ABT3CAE7_9MYCO</name>
<dbReference type="EMBL" id="JACKTY010000024">
    <property type="protein sequence ID" value="MCV7226462.1"/>
    <property type="molecule type" value="Genomic_DNA"/>
</dbReference>
<keyword evidence="4" id="KW-1185">Reference proteome</keyword>